<reference evidence="1" key="1">
    <citation type="submission" date="2019-01" db="EMBL/GenBank/DDBJ databases">
        <title>Draft genome sequences of three monokaryotic isolates of the white-rot basidiomycete fungus Dichomitus squalens.</title>
        <authorList>
            <consortium name="DOE Joint Genome Institute"/>
            <person name="Lopez S.C."/>
            <person name="Andreopoulos B."/>
            <person name="Pangilinan J."/>
            <person name="Lipzen A."/>
            <person name="Riley R."/>
            <person name="Ahrendt S."/>
            <person name="Ng V."/>
            <person name="Barry K."/>
            <person name="Daum C."/>
            <person name="Grigoriev I.V."/>
            <person name="Hilden K.S."/>
            <person name="Makela M.R."/>
            <person name="de Vries R.P."/>
        </authorList>
    </citation>
    <scope>NUCLEOTIDE SEQUENCE [LARGE SCALE GENOMIC DNA]</scope>
    <source>
        <strain evidence="1">OM18370.1</strain>
    </source>
</reference>
<accession>A0A4Q9MEZ5</accession>
<dbReference type="Proteomes" id="UP000292957">
    <property type="component" value="Unassembled WGS sequence"/>
</dbReference>
<protein>
    <submittedName>
        <fullName evidence="1">Uncharacterized protein</fullName>
    </submittedName>
</protein>
<name>A0A4Q9MEZ5_9APHY</name>
<dbReference type="AlphaFoldDB" id="A0A4Q9MEZ5"/>
<dbReference type="EMBL" id="ML143467">
    <property type="protein sequence ID" value="TBU25068.1"/>
    <property type="molecule type" value="Genomic_DNA"/>
</dbReference>
<sequence>MEMAGRAERAGPARGAVAHRYCVVRESYLRHPERASVSSGVPLVLGVGTFMQIVVLRCRTQHRDREIEEVRRGKEAYLPPRCSDGVHAGQFDR</sequence>
<organism evidence="1">
    <name type="scientific">Dichomitus squalens</name>
    <dbReference type="NCBI Taxonomy" id="114155"/>
    <lineage>
        <taxon>Eukaryota</taxon>
        <taxon>Fungi</taxon>
        <taxon>Dikarya</taxon>
        <taxon>Basidiomycota</taxon>
        <taxon>Agaricomycotina</taxon>
        <taxon>Agaricomycetes</taxon>
        <taxon>Polyporales</taxon>
        <taxon>Polyporaceae</taxon>
        <taxon>Dichomitus</taxon>
    </lineage>
</organism>
<evidence type="ECO:0000313" key="1">
    <source>
        <dbReference type="EMBL" id="TBU25068.1"/>
    </source>
</evidence>
<proteinExistence type="predicted"/>
<gene>
    <name evidence="1" type="ORF">BD311DRAFT_524333</name>
</gene>